<feature type="region of interest" description="Disordered" evidence="1">
    <location>
        <begin position="170"/>
        <end position="200"/>
    </location>
</feature>
<dbReference type="InterPro" id="IPR039848">
    <property type="entry name" value="Ribosomal_mS35_mt"/>
</dbReference>
<dbReference type="HOGENOM" id="CLU_1368241_0_0_1"/>
<keyword evidence="4" id="KW-1185">Reference proteome</keyword>
<dbReference type="InParanoid" id="D8QQ58"/>
<dbReference type="eggNOG" id="KOG3933">
    <property type="taxonomic scope" value="Eukaryota"/>
</dbReference>
<evidence type="ECO:0000313" key="3">
    <source>
        <dbReference type="EMBL" id="EFJ37732.1"/>
    </source>
</evidence>
<evidence type="ECO:0000313" key="4">
    <source>
        <dbReference type="Proteomes" id="UP000001514"/>
    </source>
</evidence>
<dbReference type="PANTHER" id="PTHR13490:SF0">
    <property type="entry name" value="SMALL RIBOSOMAL SUBUNIT PROTEIN MS35"/>
    <property type="match status" value="1"/>
</dbReference>
<dbReference type="Gramene" id="EFJ37732">
    <property type="protein sequence ID" value="EFJ37732"/>
    <property type="gene ID" value="SELMODRAFT_402283"/>
</dbReference>
<gene>
    <name evidence="3" type="ORF">SELMODRAFT_402283</name>
</gene>
<proteinExistence type="predicted"/>
<dbReference type="PANTHER" id="PTHR13490">
    <property type="entry name" value="MITOCHONDRIAL 28S RIBOSOMAL PROTEIN S28"/>
    <property type="match status" value="1"/>
</dbReference>
<dbReference type="GO" id="GO:0005763">
    <property type="term" value="C:mitochondrial small ribosomal subunit"/>
    <property type="evidence" value="ECO:0000318"/>
    <property type="project" value="GO_Central"/>
</dbReference>
<dbReference type="InterPro" id="IPR019349">
    <property type="entry name" value="Ribosomal_mS35_mit"/>
</dbReference>
<dbReference type="GO" id="GO:0003735">
    <property type="term" value="F:structural constituent of ribosome"/>
    <property type="evidence" value="ECO:0000318"/>
    <property type="project" value="GO_Central"/>
</dbReference>
<dbReference type="Proteomes" id="UP000001514">
    <property type="component" value="Unassembled WGS sequence"/>
</dbReference>
<evidence type="ECO:0000256" key="1">
    <source>
        <dbReference type="SAM" id="MobiDB-lite"/>
    </source>
</evidence>
<dbReference type="STRING" id="88036.D8QQ58"/>
<dbReference type="GO" id="GO:0032543">
    <property type="term" value="P:mitochondrial translation"/>
    <property type="evidence" value="ECO:0007669"/>
    <property type="project" value="InterPro"/>
</dbReference>
<dbReference type="OrthoDB" id="283424at2759"/>
<reference evidence="3 4" key="1">
    <citation type="journal article" date="2011" name="Science">
        <title>The Selaginella genome identifies genetic changes associated with the evolution of vascular plants.</title>
        <authorList>
            <person name="Banks J.A."/>
            <person name="Nishiyama T."/>
            <person name="Hasebe M."/>
            <person name="Bowman J.L."/>
            <person name="Gribskov M."/>
            <person name="dePamphilis C."/>
            <person name="Albert V.A."/>
            <person name="Aono N."/>
            <person name="Aoyama T."/>
            <person name="Ambrose B.A."/>
            <person name="Ashton N.W."/>
            <person name="Axtell M.J."/>
            <person name="Barker E."/>
            <person name="Barker M.S."/>
            <person name="Bennetzen J.L."/>
            <person name="Bonawitz N.D."/>
            <person name="Chapple C."/>
            <person name="Cheng C."/>
            <person name="Correa L.G."/>
            <person name="Dacre M."/>
            <person name="DeBarry J."/>
            <person name="Dreyer I."/>
            <person name="Elias M."/>
            <person name="Engstrom E.M."/>
            <person name="Estelle M."/>
            <person name="Feng L."/>
            <person name="Finet C."/>
            <person name="Floyd S.K."/>
            <person name="Frommer W.B."/>
            <person name="Fujita T."/>
            <person name="Gramzow L."/>
            <person name="Gutensohn M."/>
            <person name="Harholt J."/>
            <person name="Hattori M."/>
            <person name="Heyl A."/>
            <person name="Hirai T."/>
            <person name="Hiwatashi Y."/>
            <person name="Ishikawa M."/>
            <person name="Iwata M."/>
            <person name="Karol K.G."/>
            <person name="Koehler B."/>
            <person name="Kolukisaoglu U."/>
            <person name="Kubo M."/>
            <person name="Kurata T."/>
            <person name="Lalonde S."/>
            <person name="Li K."/>
            <person name="Li Y."/>
            <person name="Litt A."/>
            <person name="Lyons E."/>
            <person name="Manning G."/>
            <person name="Maruyama T."/>
            <person name="Michael T.P."/>
            <person name="Mikami K."/>
            <person name="Miyazaki S."/>
            <person name="Morinaga S."/>
            <person name="Murata T."/>
            <person name="Mueller-Roeber B."/>
            <person name="Nelson D.R."/>
            <person name="Obara M."/>
            <person name="Oguri Y."/>
            <person name="Olmstead R.G."/>
            <person name="Onodera N."/>
            <person name="Petersen B.L."/>
            <person name="Pils B."/>
            <person name="Prigge M."/>
            <person name="Rensing S.A."/>
            <person name="Riano-Pachon D.M."/>
            <person name="Roberts A.W."/>
            <person name="Sato Y."/>
            <person name="Scheller H.V."/>
            <person name="Schulz B."/>
            <person name="Schulz C."/>
            <person name="Shakirov E.V."/>
            <person name="Shibagaki N."/>
            <person name="Shinohara N."/>
            <person name="Shippen D.E."/>
            <person name="Soerensen I."/>
            <person name="Sotooka R."/>
            <person name="Sugimoto N."/>
            <person name="Sugita M."/>
            <person name="Sumikawa N."/>
            <person name="Tanurdzic M."/>
            <person name="Theissen G."/>
            <person name="Ulvskov P."/>
            <person name="Wakazuki S."/>
            <person name="Weng J.K."/>
            <person name="Willats W.W."/>
            <person name="Wipf D."/>
            <person name="Wolf P.G."/>
            <person name="Yang L."/>
            <person name="Zimmer A.D."/>
            <person name="Zhu Q."/>
            <person name="Mitros T."/>
            <person name="Hellsten U."/>
            <person name="Loque D."/>
            <person name="Otillar R."/>
            <person name="Salamov A."/>
            <person name="Schmutz J."/>
            <person name="Shapiro H."/>
            <person name="Lindquist E."/>
            <person name="Lucas S."/>
            <person name="Rokhsar D."/>
            <person name="Grigoriev I.V."/>
        </authorList>
    </citation>
    <scope>NUCLEOTIDE SEQUENCE [LARGE SCALE GENOMIC DNA]</scope>
</reference>
<dbReference type="KEGG" id="smo:SELMODRAFT_402283"/>
<protein>
    <recommendedName>
        <fullName evidence="2">Small ribosomal subunit protein mS35 mitochondrial conserved domain-containing protein</fullName>
    </recommendedName>
</protein>
<dbReference type="Gene3D" id="3.30.160.20">
    <property type="match status" value="1"/>
</dbReference>
<name>D8QQ58_SELML</name>
<evidence type="ECO:0000259" key="2">
    <source>
        <dbReference type="Pfam" id="PF10213"/>
    </source>
</evidence>
<accession>D8QQ58</accession>
<dbReference type="EMBL" id="GL377565">
    <property type="protein sequence ID" value="EFJ37732.1"/>
    <property type="molecule type" value="Genomic_DNA"/>
</dbReference>
<feature type="domain" description="Small ribosomal subunit protein mS35 mitochondrial conserved" evidence="2">
    <location>
        <begin position="91"/>
        <end position="165"/>
    </location>
</feature>
<dbReference type="AlphaFoldDB" id="D8QQ58"/>
<organism evidence="4">
    <name type="scientific">Selaginella moellendorffii</name>
    <name type="common">Spikemoss</name>
    <dbReference type="NCBI Taxonomy" id="88036"/>
    <lineage>
        <taxon>Eukaryota</taxon>
        <taxon>Viridiplantae</taxon>
        <taxon>Streptophyta</taxon>
        <taxon>Embryophyta</taxon>
        <taxon>Tracheophyta</taxon>
        <taxon>Lycopodiopsida</taxon>
        <taxon>Selaginellales</taxon>
        <taxon>Selaginellaceae</taxon>
        <taxon>Selaginella</taxon>
    </lineage>
</organism>
<dbReference type="Pfam" id="PF10213">
    <property type="entry name" value="MRP-S28"/>
    <property type="match status" value="1"/>
</dbReference>
<sequence>MDPASAKLKRKKPKKLLKFGLDESNAGELQRVHSARREIDKWLEHPTFFNMIAKDDVSLRPDEKKEKPRSTPIGKGPVLTWETCIVFPYDGTSWHPLNRKVKLKVRVSDFRLKPMQRRRLLDLVDRRYEPAFDELTITCDRFEKREDNRKEALRLLYALLEEATNPIAAVLANSGGPGETEGEDASSDQSKEETSPNDPA</sequence>